<evidence type="ECO:0000256" key="1">
    <source>
        <dbReference type="ARBA" id="ARBA00023015"/>
    </source>
</evidence>
<dbReference type="InterPro" id="IPR014710">
    <property type="entry name" value="RmlC-like_jellyroll"/>
</dbReference>
<dbReference type="InterPro" id="IPR050397">
    <property type="entry name" value="Env_Response_Regulators"/>
</dbReference>
<accession>A0A1Y5TFB7</accession>
<dbReference type="Gene3D" id="1.10.10.10">
    <property type="entry name" value="Winged helix-like DNA-binding domain superfamily/Winged helix DNA-binding domain"/>
    <property type="match status" value="1"/>
</dbReference>
<keyword evidence="6" id="KW-1185">Reference proteome</keyword>
<organism evidence="5 6">
    <name type="scientific">Pseudoruegeria aquimaris</name>
    <dbReference type="NCBI Taxonomy" id="393663"/>
    <lineage>
        <taxon>Bacteria</taxon>
        <taxon>Pseudomonadati</taxon>
        <taxon>Pseudomonadota</taxon>
        <taxon>Alphaproteobacteria</taxon>
        <taxon>Rhodobacterales</taxon>
        <taxon>Roseobacteraceae</taxon>
        <taxon>Pseudoruegeria</taxon>
    </lineage>
</organism>
<dbReference type="GO" id="GO:0003677">
    <property type="term" value="F:DNA binding"/>
    <property type="evidence" value="ECO:0007669"/>
    <property type="project" value="UniProtKB-KW"/>
</dbReference>
<dbReference type="OrthoDB" id="9776746at2"/>
<dbReference type="CDD" id="cd00038">
    <property type="entry name" value="CAP_ED"/>
    <property type="match status" value="1"/>
</dbReference>
<dbReference type="SUPFAM" id="SSF46785">
    <property type="entry name" value="Winged helix' DNA-binding domain"/>
    <property type="match status" value="1"/>
</dbReference>
<keyword evidence="3" id="KW-0804">Transcription</keyword>
<sequence length="198" mass="21598">MSATRPFTAKRGQILFQPGQPCPGFVILEEGSIRVTLTGASGRQVVLYRVRPGEVCLQTFSCLINDQTYCAEGVAETDLSGELVPAGAFRARFADDAAFREMVLVSISTRFAEYQQLIEDVALSHFDSRLAKALLRLASEDGFVPATHGELATETASGRAYVSRRLAAFAGEGWVRQREKGIAILSRRELEQVAAGLR</sequence>
<proteinExistence type="predicted"/>
<keyword evidence="2" id="KW-0238">DNA-binding</keyword>
<dbReference type="Pfam" id="PF00027">
    <property type="entry name" value="cNMP_binding"/>
    <property type="match status" value="1"/>
</dbReference>
<dbReference type="GO" id="GO:0003700">
    <property type="term" value="F:DNA-binding transcription factor activity"/>
    <property type="evidence" value="ECO:0007669"/>
    <property type="project" value="TreeGrafter"/>
</dbReference>
<dbReference type="InterPro" id="IPR018490">
    <property type="entry name" value="cNMP-bd_dom_sf"/>
</dbReference>
<evidence type="ECO:0000313" key="6">
    <source>
        <dbReference type="Proteomes" id="UP000193409"/>
    </source>
</evidence>
<dbReference type="PANTHER" id="PTHR24567">
    <property type="entry name" value="CRP FAMILY TRANSCRIPTIONAL REGULATORY PROTEIN"/>
    <property type="match status" value="1"/>
</dbReference>
<dbReference type="AlphaFoldDB" id="A0A1Y5TFB7"/>
<evidence type="ECO:0000256" key="2">
    <source>
        <dbReference type="ARBA" id="ARBA00023125"/>
    </source>
</evidence>
<dbReference type="PANTHER" id="PTHR24567:SF74">
    <property type="entry name" value="HTH-TYPE TRANSCRIPTIONAL REGULATOR ARCR"/>
    <property type="match status" value="1"/>
</dbReference>
<name>A0A1Y5TFB7_9RHOB</name>
<dbReference type="Pfam" id="PF13545">
    <property type="entry name" value="HTH_Crp_2"/>
    <property type="match status" value="1"/>
</dbReference>
<dbReference type="Gene3D" id="2.60.120.10">
    <property type="entry name" value="Jelly Rolls"/>
    <property type="match status" value="1"/>
</dbReference>
<gene>
    <name evidence="5" type="primary">crp_2</name>
    <name evidence="5" type="ORF">PSA7680_03305</name>
</gene>
<dbReference type="SUPFAM" id="SSF51206">
    <property type="entry name" value="cAMP-binding domain-like"/>
    <property type="match status" value="1"/>
</dbReference>
<evidence type="ECO:0000256" key="3">
    <source>
        <dbReference type="ARBA" id="ARBA00023163"/>
    </source>
</evidence>
<dbReference type="GO" id="GO:0005829">
    <property type="term" value="C:cytosol"/>
    <property type="evidence" value="ECO:0007669"/>
    <property type="project" value="TreeGrafter"/>
</dbReference>
<keyword evidence="1" id="KW-0805">Transcription regulation</keyword>
<dbReference type="RefSeq" id="WP_085869796.1">
    <property type="nucleotide sequence ID" value="NZ_FWFQ01000033.1"/>
</dbReference>
<evidence type="ECO:0000313" key="5">
    <source>
        <dbReference type="EMBL" id="SLN62776.1"/>
    </source>
</evidence>
<evidence type="ECO:0000259" key="4">
    <source>
        <dbReference type="PROSITE" id="PS51063"/>
    </source>
</evidence>
<dbReference type="InterPro" id="IPR000595">
    <property type="entry name" value="cNMP-bd_dom"/>
</dbReference>
<dbReference type="Proteomes" id="UP000193409">
    <property type="component" value="Unassembled WGS sequence"/>
</dbReference>
<feature type="domain" description="HTH crp-type" evidence="4">
    <location>
        <begin position="124"/>
        <end position="188"/>
    </location>
</feature>
<dbReference type="EMBL" id="FWFQ01000033">
    <property type="protein sequence ID" value="SLN62776.1"/>
    <property type="molecule type" value="Genomic_DNA"/>
</dbReference>
<dbReference type="InterPro" id="IPR012318">
    <property type="entry name" value="HTH_CRP"/>
</dbReference>
<keyword evidence="5" id="KW-0675">Receptor</keyword>
<reference evidence="5 6" key="1">
    <citation type="submission" date="2017-03" db="EMBL/GenBank/DDBJ databases">
        <authorList>
            <person name="Afonso C.L."/>
            <person name="Miller P.J."/>
            <person name="Scott M.A."/>
            <person name="Spackman E."/>
            <person name="Goraichik I."/>
            <person name="Dimitrov K.M."/>
            <person name="Suarez D.L."/>
            <person name="Swayne D.E."/>
        </authorList>
    </citation>
    <scope>NUCLEOTIDE SEQUENCE [LARGE SCALE GENOMIC DNA]</scope>
    <source>
        <strain evidence="5 6">CECT 7680</strain>
    </source>
</reference>
<dbReference type="InterPro" id="IPR036390">
    <property type="entry name" value="WH_DNA-bd_sf"/>
</dbReference>
<dbReference type="PROSITE" id="PS51063">
    <property type="entry name" value="HTH_CRP_2"/>
    <property type="match status" value="1"/>
</dbReference>
<dbReference type="InterPro" id="IPR036388">
    <property type="entry name" value="WH-like_DNA-bd_sf"/>
</dbReference>
<protein>
    <submittedName>
        <fullName evidence="5">cAMP receptor protein</fullName>
    </submittedName>
</protein>